<feature type="transmembrane region" description="Helical" evidence="2">
    <location>
        <begin position="28"/>
        <end position="49"/>
    </location>
</feature>
<protein>
    <recommendedName>
        <fullName evidence="3">GmrSD restriction endonucleases C-terminal domain-containing protein</fullName>
    </recommendedName>
</protein>
<proteinExistence type="predicted"/>
<gene>
    <name evidence="4" type="ORF">FHU41_001040</name>
</gene>
<organism evidence="4 5">
    <name type="scientific">Psychromicrobium silvestre</name>
    <dbReference type="NCBI Taxonomy" id="1645614"/>
    <lineage>
        <taxon>Bacteria</taxon>
        <taxon>Bacillati</taxon>
        <taxon>Actinomycetota</taxon>
        <taxon>Actinomycetes</taxon>
        <taxon>Micrococcales</taxon>
        <taxon>Micrococcaceae</taxon>
        <taxon>Psychromicrobium</taxon>
    </lineage>
</organism>
<feature type="compositionally biased region" description="Low complexity" evidence="1">
    <location>
        <begin position="349"/>
        <end position="372"/>
    </location>
</feature>
<accession>A0A7Y9S5A5</accession>
<feature type="compositionally biased region" description="Low complexity" evidence="1">
    <location>
        <begin position="90"/>
        <end position="100"/>
    </location>
</feature>
<feature type="domain" description="GmrSD restriction endonucleases C-terminal" evidence="3">
    <location>
        <begin position="149"/>
        <end position="286"/>
    </location>
</feature>
<feature type="region of interest" description="Disordered" evidence="1">
    <location>
        <begin position="74"/>
        <end position="100"/>
    </location>
</feature>
<dbReference type="InterPro" id="IPR011089">
    <property type="entry name" value="GmrSD_C"/>
</dbReference>
<sequence length="430" mass="44696">MDSKAAEAVAADFPEESMLPSRARRLRFWAMISAWVVALVLIAVVGGALREALVDVSPAVEQESFSTPTIYLTSPPSPAAATDQPPIDPAPASASVPAGAVAPHPQPAYRTLAIKLLALMPIKAVQSAAGYQRSKFGAAWLDVNNNGCDTRNDILRRDLSNVKPTLDGHDCLVQSGQLSDPYSGDTVVFDRKNPATVQIDQAVSLSDAWRKGGQGLSLAQRIAFANDPLNLNAVAAKTALSKHNADASAWLPTEMDDRCSYVARQLSVKVSYGLWLSQDEHDVMAAVLANCPQTLAPSNRTASSKQLGGPMADDAQQPLIAPESSSALPSGGQSGLSTSSAPPSPENGSEQAEPASAQATAQQSSSAQQSTPVQISPMSTTTPFLPTALPTLPECSTPPSPSASPQPEPSSPESIQPGPSPSTPNPGPTS</sequence>
<dbReference type="Pfam" id="PF07510">
    <property type="entry name" value="GmrSD_C"/>
    <property type="match status" value="1"/>
</dbReference>
<dbReference type="PANTHER" id="PTHR24094:SF15">
    <property type="entry name" value="AMP-DEPENDENT SYNTHETASE_LIGASE DOMAIN-CONTAINING PROTEIN-RELATED"/>
    <property type="match status" value="1"/>
</dbReference>
<keyword evidence="2" id="KW-1133">Transmembrane helix</keyword>
<reference evidence="4 5" key="1">
    <citation type="submission" date="2020-07" db="EMBL/GenBank/DDBJ databases">
        <title>Sequencing the genomes of 1000 actinobacteria strains.</title>
        <authorList>
            <person name="Klenk H.-P."/>
        </authorList>
    </citation>
    <scope>NUCLEOTIDE SEQUENCE [LARGE SCALE GENOMIC DNA]</scope>
    <source>
        <strain evidence="4 5">DSM 102047</strain>
    </source>
</reference>
<keyword evidence="5" id="KW-1185">Reference proteome</keyword>
<evidence type="ECO:0000313" key="5">
    <source>
        <dbReference type="Proteomes" id="UP000521748"/>
    </source>
</evidence>
<feature type="region of interest" description="Disordered" evidence="1">
    <location>
        <begin position="322"/>
        <end position="430"/>
    </location>
</feature>
<dbReference type="EMBL" id="JACBYQ010000001">
    <property type="protein sequence ID" value="NYE94819.1"/>
    <property type="molecule type" value="Genomic_DNA"/>
</dbReference>
<feature type="compositionally biased region" description="Pro residues" evidence="1">
    <location>
        <begin position="396"/>
        <end position="410"/>
    </location>
</feature>
<feature type="compositionally biased region" description="Pro residues" evidence="1">
    <location>
        <begin position="418"/>
        <end position="430"/>
    </location>
</feature>
<comment type="caution">
    <text evidence="4">The sequence shown here is derived from an EMBL/GenBank/DDBJ whole genome shotgun (WGS) entry which is preliminary data.</text>
</comment>
<evidence type="ECO:0000259" key="3">
    <source>
        <dbReference type="Pfam" id="PF07510"/>
    </source>
</evidence>
<dbReference type="AlphaFoldDB" id="A0A7Y9S5A5"/>
<feature type="compositionally biased region" description="Low complexity" evidence="1">
    <location>
        <begin position="380"/>
        <end position="395"/>
    </location>
</feature>
<keyword evidence="2" id="KW-0472">Membrane</keyword>
<evidence type="ECO:0000256" key="1">
    <source>
        <dbReference type="SAM" id="MobiDB-lite"/>
    </source>
</evidence>
<name>A0A7Y9S5A5_9MICC</name>
<evidence type="ECO:0000313" key="4">
    <source>
        <dbReference type="EMBL" id="NYE94819.1"/>
    </source>
</evidence>
<evidence type="ECO:0000256" key="2">
    <source>
        <dbReference type="SAM" id="Phobius"/>
    </source>
</evidence>
<dbReference type="Proteomes" id="UP000521748">
    <property type="component" value="Unassembled WGS sequence"/>
</dbReference>
<dbReference type="RefSeq" id="WP_179388535.1">
    <property type="nucleotide sequence ID" value="NZ_JACBYQ010000001.1"/>
</dbReference>
<dbReference type="PANTHER" id="PTHR24094">
    <property type="entry name" value="SECRETED PROTEIN"/>
    <property type="match status" value="1"/>
</dbReference>
<keyword evidence="2" id="KW-0812">Transmembrane</keyword>